<comment type="caution">
    <text evidence="1">The sequence shown here is derived from an EMBL/GenBank/DDBJ whole genome shotgun (WGS) entry which is preliminary data.</text>
</comment>
<proteinExistence type="predicted"/>
<protein>
    <submittedName>
        <fullName evidence="1">Uncharacterized protein</fullName>
    </submittedName>
</protein>
<name>A0A0A1ZUR0_PROMR</name>
<dbReference type="AlphaFoldDB" id="A0A0A1ZUR0"/>
<reference evidence="2" key="1">
    <citation type="journal article" date="2014" name="Sci. Data">
        <title>Genomes of diverse isolates of the marine cyanobacterium Prochlorococcus.</title>
        <authorList>
            <person name="Biller S."/>
            <person name="Berube P."/>
            <person name="Thompson J."/>
            <person name="Kelly L."/>
            <person name="Roggensack S."/>
            <person name="Awad L."/>
            <person name="Roache-Johnson K."/>
            <person name="Ding H."/>
            <person name="Giovannoni S.J."/>
            <person name="Moore L.R."/>
            <person name="Chisholm S.W."/>
        </authorList>
    </citation>
    <scope>NUCLEOTIDE SEQUENCE [LARGE SCALE GENOMIC DNA]</scope>
</reference>
<gene>
    <name evidence="1" type="ORF">EU93_0570</name>
</gene>
<evidence type="ECO:0000313" key="1">
    <source>
        <dbReference type="EMBL" id="KGF92306.1"/>
    </source>
</evidence>
<dbReference type="EMBL" id="JNAJ01000008">
    <property type="protein sequence ID" value="KGF92306.1"/>
    <property type="molecule type" value="Genomic_DNA"/>
</dbReference>
<organism evidence="1 2">
    <name type="scientific">Prochlorococcus marinus str. MIT 9116</name>
    <dbReference type="NCBI Taxonomy" id="167544"/>
    <lineage>
        <taxon>Bacteria</taxon>
        <taxon>Bacillati</taxon>
        <taxon>Cyanobacteriota</taxon>
        <taxon>Cyanophyceae</taxon>
        <taxon>Synechococcales</taxon>
        <taxon>Prochlorococcaceae</taxon>
        <taxon>Prochlorococcus</taxon>
    </lineage>
</organism>
<sequence>MLGSLLNIKKAMEAINKILPFGLKVKNLVPFFRVTKLVSFAGFAIFMMNR</sequence>
<evidence type="ECO:0000313" key="2">
    <source>
        <dbReference type="Proteomes" id="UP000030491"/>
    </source>
</evidence>
<dbReference type="Proteomes" id="UP000030491">
    <property type="component" value="Unassembled WGS sequence"/>
</dbReference>
<accession>A0A0A1ZUR0</accession>